<organism evidence="3 4">
    <name type="scientific">Fragilariopsis cylindrus CCMP1102</name>
    <dbReference type="NCBI Taxonomy" id="635003"/>
    <lineage>
        <taxon>Eukaryota</taxon>
        <taxon>Sar</taxon>
        <taxon>Stramenopiles</taxon>
        <taxon>Ochrophyta</taxon>
        <taxon>Bacillariophyta</taxon>
        <taxon>Bacillariophyceae</taxon>
        <taxon>Bacillariophycidae</taxon>
        <taxon>Bacillariales</taxon>
        <taxon>Bacillariaceae</taxon>
        <taxon>Fragilariopsis</taxon>
    </lineage>
</organism>
<keyword evidence="2" id="KW-1133">Transmembrane helix</keyword>
<keyword evidence="2" id="KW-0812">Transmembrane</keyword>
<name>A0A1E7FZL9_9STRA</name>
<accession>A0A1E7FZL9</accession>
<evidence type="ECO:0000313" key="3">
    <source>
        <dbReference type="EMBL" id="OEU23554.1"/>
    </source>
</evidence>
<dbReference type="Proteomes" id="UP000095751">
    <property type="component" value="Unassembled WGS sequence"/>
</dbReference>
<dbReference type="KEGG" id="fcy:FRACYDRAFT_233728"/>
<evidence type="ECO:0000313" key="4">
    <source>
        <dbReference type="Proteomes" id="UP000095751"/>
    </source>
</evidence>
<feature type="coiled-coil region" evidence="1">
    <location>
        <begin position="81"/>
        <end position="188"/>
    </location>
</feature>
<proteinExistence type="predicted"/>
<dbReference type="EMBL" id="KV784353">
    <property type="protein sequence ID" value="OEU23554.1"/>
    <property type="molecule type" value="Genomic_DNA"/>
</dbReference>
<keyword evidence="2" id="KW-0472">Membrane</keyword>
<keyword evidence="4" id="KW-1185">Reference proteome</keyword>
<reference evidence="3 4" key="1">
    <citation type="submission" date="2016-09" db="EMBL/GenBank/DDBJ databases">
        <title>Extensive genetic diversity and differential bi-allelic expression allows diatom success in the polar Southern Ocean.</title>
        <authorList>
            <consortium name="DOE Joint Genome Institute"/>
            <person name="Mock T."/>
            <person name="Otillar R.P."/>
            <person name="Strauss J."/>
            <person name="Dupont C."/>
            <person name="Frickenhaus S."/>
            <person name="Maumus F."/>
            <person name="Mcmullan M."/>
            <person name="Sanges R."/>
            <person name="Schmutz J."/>
            <person name="Toseland A."/>
            <person name="Valas R."/>
            <person name="Veluchamy A."/>
            <person name="Ward B.J."/>
            <person name="Allen A."/>
            <person name="Barry K."/>
            <person name="Falciatore A."/>
            <person name="Ferrante M."/>
            <person name="Fortunato A.E."/>
            <person name="Gloeckner G."/>
            <person name="Gruber A."/>
            <person name="Hipkin R."/>
            <person name="Janech M."/>
            <person name="Kroth P."/>
            <person name="Leese F."/>
            <person name="Lindquist E."/>
            <person name="Lyon B.R."/>
            <person name="Martin J."/>
            <person name="Mayer C."/>
            <person name="Parker M."/>
            <person name="Quesneville H."/>
            <person name="Raymond J."/>
            <person name="Uhlig C."/>
            <person name="Valentin K.U."/>
            <person name="Worden A.Z."/>
            <person name="Armbrust E.V."/>
            <person name="Bowler C."/>
            <person name="Green B."/>
            <person name="Moulton V."/>
            <person name="Van Oosterhout C."/>
            <person name="Grigoriev I."/>
        </authorList>
    </citation>
    <scope>NUCLEOTIDE SEQUENCE [LARGE SCALE GENOMIC DNA]</scope>
    <source>
        <strain evidence="3 4">CCMP1102</strain>
    </source>
</reference>
<feature type="transmembrane region" description="Helical" evidence="2">
    <location>
        <begin position="236"/>
        <end position="256"/>
    </location>
</feature>
<dbReference type="AlphaFoldDB" id="A0A1E7FZL9"/>
<evidence type="ECO:0000256" key="2">
    <source>
        <dbReference type="SAM" id="Phobius"/>
    </source>
</evidence>
<evidence type="ECO:0000256" key="1">
    <source>
        <dbReference type="SAM" id="Coils"/>
    </source>
</evidence>
<gene>
    <name evidence="3" type="ORF">FRACYDRAFT_233728</name>
</gene>
<dbReference type="InParanoid" id="A0A1E7FZL9"/>
<sequence>MRRAPQSYSIAIQYPKKDTASECEISLHASPLLLLKGLSKCKIRSASYCCERERERGERELLEEEELGRNTQGGVNVGDIVNNAQATAAEAVENANTAAQNGMDAANEAVQNAEATAAEAVENANTAAQNGMDAANEAVQNAQATAAEAVENADTAAQSGMDAANEAVQNAEDTAAQAVENANQAAQAWTGANYYKENNETEIPDNIGAPDEAMDQSTATDLVNNAMGTEADVSSASLLMSSMVGIAAVTTAFVAIA</sequence>
<keyword evidence="1" id="KW-0175">Coiled coil</keyword>
<protein>
    <submittedName>
        <fullName evidence="3">Uncharacterized protein</fullName>
    </submittedName>
</protein>